<evidence type="ECO:0000256" key="1">
    <source>
        <dbReference type="SAM" id="Phobius"/>
    </source>
</evidence>
<name>A0A0F9A4G7_9ZZZZ</name>
<feature type="transmembrane region" description="Helical" evidence="1">
    <location>
        <begin position="31"/>
        <end position="47"/>
    </location>
</feature>
<comment type="caution">
    <text evidence="2">The sequence shown here is derived from an EMBL/GenBank/DDBJ whole genome shotgun (WGS) entry which is preliminary data.</text>
</comment>
<gene>
    <name evidence="2" type="ORF">LCGC14_2893430</name>
</gene>
<feature type="transmembrane region" description="Helical" evidence="1">
    <location>
        <begin position="6"/>
        <end position="24"/>
    </location>
</feature>
<keyword evidence="1" id="KW-0812">Transmembrane</keyword>
<reference evidence="2" key="1">
    <citation type="journal article" date="2015" name="Nature">
        <title>Complex archaea that bridge the gap between prokaryotes and eukaryotes.</title>
        <authorList>
            <person name="Spang A."/>
            <person name="Saw J.H."/>
            <person name="Jorgensen S.L."/>
            <person name="Zaremba-Niedzwiedzka K."/>
            <person name="Martijn J."/>
            <person name="Lind A.E."/>
            <person name="van Eijk R."/>
            <person name="Schleper C."/>
            <person name="Guy L."/>
            <person name="Ettema T.J."/>
        </authorList>
    </citation>
    <scope>NUCLEOTIDE SEQUENCE</scope>
</reference>
<evidence type="ECO:0000313" key="2">
    <source>
        <dbReference type="EMBL" id="KKK73479.1"/>
    </source>
</evidence>
<protein>
    <submittedName>
        <fullName evidence="2">Uncharacterized protein</fullName>
    </submittedName>
</protein>
<keyword evidence="1" id="KW-1133">Transmembrane helix</keyword>
<proteinExistence type="predicted"/>
<dbReference type="AlphaFoldDB" id="A0A0F9A4G7"/>
<dbReference type="EMBL" id="LAZR01056771">
    <property type="protein sequence ID" value="KKK73479.1"/>
    <property type="molecule type" value="Genomic_DNA"/>
</dbReference>
<accession>A0A0F9A4G7</accession>
<organism evidence="2">
    <name type="scientific">marine sediment metagenome</name>
    <dbReference type="NCBI Taxonomy" id="412755"/>
    <lineage>
        <taxon>unclassified sequences</taxon>
        <taxon>metagenomes</taxon>
        <taxon>ecological metagenomes</taxon>
    </lineage>
</organism>
<keyword evidence="1" id="KW-0472">Membrane</keyword>
<sequence length="52" mass="5898">MNYSKLWFSIAGVVFIGLEWVAIFQNDLESVFFYGGLVLVIAGLLAREEKNE</sequence>